<feature type="transmembrane region" description="Helical" evidence="1">
    <location>
        <begin position="12"/>
        <end position="35"/>
    </location>
</feature>
<dbReference type="Proteomes" id="UP001432128">
    <property type="component" value="Chromosome"/>
</dbReference>
<keyword evidence="3" id="KW-1185">Reference proteome</keyword>
<keyword evidence="1" id="KW-0472">Membrane</keyword>
<dbReference type="PANTHER" id="PTHR37314:SF4">
    <property type="entry name" value="UPF0700 TRANSMEMBRANE PROTEIN YOAK"/>
    <property type="match status" value="1"/>
</dbReference>
<protein>
    <submittedName>
        <fullName evidence="2">YoaK family protein</fullName>
    </submittedName>
</protein>
<feature type="transmembrane region" description="Helical" evidence="1">
    <location>
        <begin position="170"/>
        <end position="194"/>
    </location>
</feature>
<gene>
    <name evidence="2" type="ORF">OG579_02600</name>
</gene>
<keyword evidence="1" id="KW-1133">Transmembrane helix</keyword>
<evidence type="ECO:0000313" key="2">
    <source>
        <dbReference type="EMBL" id="WUM20741.1"/>
    </source>
</evidence>
<feature type="transmembrane region" description="Helical" evidence="1">
    <location>
        <begin position="55"/>
        <end position="77"/>
    </location>
</feature>
<evidence type="ECO:0000256" key="1">
    <source>
        <dbReference type="SAM" id="Phobius"/>
    </source>
</evidence>
<dbReference type="Pfam" id="PF06912">
    <property type="entry name" value="DUF1275"/>
    <property type="match status" value="1"/>
</dbReference>
<dbReference type="PANTHER" id="PTHR37314">
    <property type="entry name" value="SLR0142 PROTEIN"/>
    <property type="match status" value="1"/>
</dbReference>
<dbReference type="RefSeq" id="WP_328857965.1">
    <property type="nucleotide sequence ID" value="NZ_CP108021.1"/>
</dbReference>
<feature type="transmembrane region" description="Helical" evidence="1">
    <location>
        <begin position="89"/>
        <end position="110"/>
    </location>
</feature>
<feature type="transmembrane region" description="Helical" evidence="1">
    <location>
        <begin position="116"/>
        <end position="134"/>
    </location>
</feature>
<keyword evidence="1" id="KW-0812">Transmembrane</keyword>
<feature type="transmembrane region" description="Helical" evidence="1">
    <location>
        <begin position="200"/>
        <end position="218"/>
    </location>
</feature>
<evidence type="ECO:0000313" key="3">
    <source>
        <dbReference type="Proteomes" id="UP001432128"/>
    </source>
</evidence>
<dbReference type="InterPro" id="IPR010699">
    <property type="entry name" value="DUF1275"/>
</dbReference>
<accession>A0AAU4K3T7</accession>
<organism evidence="2 3">
    <name type="scientific">Williamsia herbipolensis</name>
    <dbReference type="NCBI Taxonomy" id="1603258"/>
    <lineage>
        <taxon>Bacteria</taxon>
        <taxon>Bacillati</taxon>
        <taxon>Actinomycetota</taxon>
        <taxon>Actinomycetes</taxon>
        <taxon>Mycobacteriales</taxon>
        <taxon>Nocardiaceae</taxon>
        <taxon>Williamsia</taxon>
    </lineage>
</organism>
<proteinExistence type="predicted"/>
<name>A0AAU4K3T7_9NOCA</name>
<sequence>MDTIADKESRLSWVLAGLAGLVGAAAFTQTGGYFVTFMTGNAERGALGFLQGRPWMATAALLLTLSFVSGVVVASLCRRHFWVNHPHGATVLTTGALAIATVVDLFMAGWDAPQLNFVPIIFVAFGIGALNTSFCKNGEVSIPLSYVTGTLVKMGQGIERHISGGPITAWLGYFLLYAAFFVGAVAGGIISLIITNPQMLLVATVISAATTIYTYSSADRSGVLG</sequence>
<dbReference type="KEGG" id="whr:OG579_02600"/>
<dbReference type="EMBL" id="CP108021">
    <property type="protein sequence ID" value="WUM20741.1"/>
    <property type="molecule type" value="Genomic_DNA"/>
</dbReference>
<dbReference type="AlphaFoldDB" id="A0AAU4K3T7"/>
<reference evidence="2 3" key="1">
    <citation type="submission" date="2022-10" db="EMBL/GenBank/DDBJ databases">
        <title>The complete genomes of actinobacterial strains from the NBC collection.</title>
        <authorList>
            <person name="Joergensen T.S."/>
            <person name="Alvarez Arevalo M."/>
            <person name="Sterndorff E.B."/>
            <person name="Faurdal D."/>
            <person name="Vuksanovic O."/>
            <person name="Mourched A.-S."/>
            <person name="Charusanti P."/>
            <person name="Shaw S."/>
            <person name="Blin K."/>
            <person name="Weber T."/>
        </authorList>
    </citation>
    <scope>NUCLEOTIDE SEQUENCE [LARGE SCALE GENOMIC DNA]</scope>
    <source>
        <strain evidence="2 3">NBC_00319</strain>
    </source>
</reference>